<evidence type="ECO:0000256" key="2">
    <source>
        <dbReference type="ARBA" id="ARBA00022801"/>
    </source>
</evidence>
<dbReference type="GO" id="GO:0004556">
    <property type="term" value="F:alpha-amylase activity"/>
    <property type="evidence" value="ECO:0007669"/>
    <property type="project" value="TreeGrafter"/>
</dbReference>
<dbReference type="InterPro" id="IPR045857">
    <property type="entry name" value="O16G_dom_2"/>
</dbReference>
<dbReference type="STRING" id="1447782.SAMN05444417_0458"/>
<name>A0A1M6AJ12_9RHOB</name>
<accession>A0A1M6AJ12</accession>
<evidence type="ECO:0000313" key="6">
    <source>
        <dbReference type="Proteomes" id="UP000184292"/>
    </source>
</evidence>
<gene>
    <name evidence="5" type="ORF">SAMN05444417_0458</name>
</gene>
<dbReference type="RefSeq" id="WP_073326163.1">
    <property type="nucleotide sequence ID" value="NZ_FQYO01000001.1"/>
</dbReference>
<dbReference type="EMBL" id="FQYO01000001">
    <property type="protein sequence ID" value="SHI36411.1"/>
    <property type="molecule type" value="Genomic_DNA"/>
</dbReference>
<dbReference type="Gene3D" id="3.90.400.10">
    <property type="entry name" value="Oligo-1,6-glucosidase, Domain 2"/>
    <property type="match status" value="1"/>
</dbReference>
<dbReference type="Gene3D" id="2.60.40.1180">
    <property type="entry name" value="Golgi alpha-mannosidase II"/>
    <property type="match status" value="1"/>
</dbReference>
<evidence type="ECO:0000259" key="4">
    <source>
        <dbReference type="SMART" id="SM00642"/>
    </source>
</evidence>
<dbReference type="FunFam" id="3.90.400.10:FF:000002">
    <property type="entry name" value="Sucrose isomerase"/>
    <property type="match status" value="1"/>
</dbReference>
<dbReference type="SMART" id="SM00642">
    <property type="entry name" value="Aamy"/>
    <property type="match status" value="1"/>
</dbReference>
<dbReference type="Proteomes" id="UP000184292">
    <property type="component" value="Unassembled WGS sequence"/>
</dbReference>
<sequence>MSERWWADKVGYQVYPLSFQDSNGDGIGDIPGITSRLDHLSDLGIGFIWLSPVYASPLADNGYDISDYRAIEPRFGTMADMDRLIAEAKARGIGIVMDLVVNHSSDQHAWFRNALTGRGAEFRDFYVWRDPAPGGGPPSDLRSYFGGPAWHLHEATGQYYLALFDPGQPDLNWDNPAMRAEIWDMMRWWRDRGIAGFRMDVIDHIGKDIDAGILTDGPTLHERLQEMHREVLAGSDLLTVGETWSVTPETAPLYVDPDRDELHTLFQFAHISAHWDEAHGKWKPLDFQLPTLKRVFQDWQDVLAPFGPGALFWSNHDLPRAVSSFGDAGEWRVRSARALALALHGLQGTPYIYQGEEAGFTNAGFTSIDEYRDVETLNMHRESLEAGMDEPDFLRGAGRNSRDNARAPVAWEAGPGHGFTTGAPWIGFPSNAEEVNIAADRADPEGVFALYRRLVALRKEQPVLVHGRTRLFLPEHPQVWAYTRTHEGLRLAVVANLSSERAEAEIDPELAVTGAGLAGSVEPRDRIEAGRLVLEPWEAIWVLGAA</sequence>
<reference evidence="5 6" key="1">
    <citation type="submission" date="2016-11" db="EMBL/GenBank/DDBJ databases">
        <authorList>
            <person name="Jaros S."/>
            <person name="Januszkiewicz K."/>
            <person name="Wedrychowicz H."/>
        </authorList>
    </citation>
    <scope>NUCLEOTIDE SEQUENCE [LARGE SCALE GENOMIC DNA]</scope>
    <source>
        <strain evidence="5 6">DSM 100565</strain>
    </source>
</reference>
<dbReference type="FunFam" id="3.20.20.80:FF:000064">
    <property type="entry name" value="Oligo-1,6-glucosidase"/>
    <property type="match status" value="1"/>
</dbReference>
<dbReference type="SUPFAM" id="SSF51445">
    <property type="entry name" value="(Trans)glycosidases"/>
    <property type="match status" value="1"/>
</dbReference>
<feature type="domain" description="Glycosyl hydrolase family 13 catalytic" evidence="4">
    <location>
        <begin position="13"/>
        <end position="406"/>
    </location>
</feature>
<proteinExistence type="inferred from homology"/>
<dbReference type="NCBIfam" id="NF008183">
    <property type="entry name" value="PRK10933.1"/>
    <property type="match status" value="1"/>
</dbReference>
<dbReference type="InterPro" id="IPR017853">
    <property type="entry name" value="GH"/>
</dbReference>
<dbReference type="InterPro" id="IPR006047">
    <property type="entry name" value="GH13_cat_dom"/>
</dbReference>
<dbReference type="PANTHER" id="PTHR10357:SF179">
    <property type="entry name" value="NEUTRAL AND BASIC AMINO ACID TRANSPORT PROTEIN RBAT"/>
    <property type="match status" value="1"/>
</dbReference>
<evidence type="ECO:0000256" key="1">
    <source>
        <dbReference type="ARBA" id="ARBA00008061"/>
    </source>
</evidence>
<dbReference type="AlphaFoldDB" id="A0A1M6AJ12"/>
<comment type="similarity">
    <text evidence="1">Belongs to the glycosyl hydrolase 13 family.</text>
</comment>
<dbReference type="Gene3D" id="3.20.20.80">
    <property type="entry name" value="Glycosidases"/>
    <property type="match status" value="1"/>
</dbReference>
<keyword evidence="3" id="KW-0326">Glycosidase</keyword>
<organism evidence="5 6">
    <name type="scientific">Wenxinia saemankumensis</name>
    <dbReference type="NCBI Taxonomy" id="1447782"/>
    <lineage>
        <taxon>Bacteria</taxon>
        <taxon>Pseudomonadati</taxon>
        <taxon>Pseudomonadota</taxon>
        <taxon>Alphaproteobacteria</taxon>
        <taxon>Rhodobacterales</taxon>
        <taxon>Roseobacteraceae</taxon>
        <taxon>Wenxinia</taxon>
    </lineage>
</organism>
<evidence type="ECO:0000256" key="3">
    <source>
        <dbReference type="ARBA" id="ARBA00023295"/>
    </source>
</evidence>
<evidence type="ECO:0000313" key="5">
    <source>
        <dbReference type="EMBL" id="SHI36411.1"/>
    </source>
</evidence>
<dbReference type="GO" id="GO:0009313">
    <property type="term" value="P:oligosaccharide catabolic process"/>
    <property type="evidence" value="ECO:0007669"/>
    <property type="project" value="TreeGrafter"/>
</dbReference>
<dbReference type="InterPro" id="IPR013780">
    <property type="entry name" value="Glyco_hydro_b"/>
</dbReference>
<dbReference type="CDD" id="cd11333">
    <property type="entry name" value="AmyAc_SI_OligoGlu_DGase"/>
    <property type="match status" value="1"/>
</dbReference>
<dbReference type="PANTHER" id="PTHR10357">
    <property type="entry name" value="ALPHA-AMYLASE FAMILY MEMBER"/>
    <property type="match status" value="1"/>
</dbReference>
<dbReference type="SUPFAM" id="SSF51011">
    <property type="entry name" value="Glycosyl hydrolase domain"/>
    <property type="match status" value="1"/>
</dbReference>
<keyword evidence="2" id="KW-0378">Hydrolase</keyword>
<keyword evidence="6" id="KW-1185">Reference proteome</keyword>
<protein>
    <submittedName>
        <fullName evidence="5">Oligo-1,6-glucosidase</fullName>
    </submittedName>
</protein>
<dbReference type="Pfam" id="PF00128">
    <property type="entry name" value="Alpha-amylase"/>
    <property type="match status" value="1"/>
</dbReference>
<dbReference type="OrthoDB" id="9805159at2"/>